<dbReference type="InterPro" id="IPR024207">
    <property type="entry name" value="CotJB_dom"/>
</dbReference>
<keyword evidence="3" id="KW-1185">Reference proteome</keyword>
<dbReference type="PIRSF" id="PIRSF010606">
    <property type="entry name" value="Spore_coat_CotJB"/>
    <property type="match status" value="1"/>
</dbReference>
<evidence type="ECO:0000313" key="2">
    <source>
        <dbReference type="EMBL" id="TEB08387.1"/>
    </source>
</evidence>
<sequence length="85" mass="10098">MDERLALLREIQELEFVLIELNLFLDTHPQDRAALRDYAAVRDKLLPAIKRYEEIYGPLTLLSTSPVKCPWQWIEGPWPWEIEYA</sequence>
<name>A0A4Y7RJ85_9FIRM</name>
<organism evidence="2 3">
    <name type="scientific">Pelotomaculum schinkii</name>
    <dbReference type="NCBI Taxonomy" id="78350"/>
    <lineage>
        <taxon>Bacteria</taxon>
        <taxon>Bacillati</taxon>
        <taxon>Bacillota</taxon>
        <taxon>Clostridia</taxon>
        <taxon>Eubacteriales</taxon>
        <taxon>Desulfotomaculaceae</taxon>
        <taxon>Pelotomaculum</taxon>
    </lineage>
</organism>
<accession>A0A4Y7RJ85</accession>
<dbReference type="Pfam" id="PF12652">
    <property type="entry name" value="CotJB"/>
    <property type="match status" value="1"/>
</dbReference>
<dbReference type="Proteomes" id="UP000298324">
    <property type="component" value="Unassembled WGS sequence"/>
</dbReference>
<dbReference type="EMBL" id="QFGA01000001">
    <property type="protein sequence ID" value="TEB08387.1"/>
    <property type="molecule type" value="Genomic_DNA"/>
</dbReference>
<gene>
    <name evidence="2" type="ORF">Psch_01950</name>
</gene>
<dbReference type="AlphaFoldDB" id="A0A4Y7RJ85"/>
<protein>
    <submittedName>
        <fullName evidence="2">CotJB protein</fullName>
    </submittedName>
</protein>
<reference evidence="2 3" key="1">
    <citation type="journal article" date="2018" name="Environ. Microbiol.">
        <title>Novel energy conservation strategies and behaviour of Pelotomaculum schinkii driving syntrophic propionate catabolism.</title>
        <authorList>
            <person name="Hidalgo-Ahumada C.A.P."/>
            <person name="Nobu M.K."/>
            <person name="Narihiro T."/>
            <person name="Tamaki H."/>
            <person name="Liu W.T."/>
            <person name="Kamagata Y."/>
            <person name="Stams A.J.M."/>
            <person name="Imachi H."/>
            <person name="Sousa D.Z."/>
        </authorList>
    </citation>
    <scope>NUCLEOTIDE SEQUENCE [LARGE SCALE GENOMIC DNA]</scope>
    <source>
        <strain evidence="2 3">HH</strain>
    </source>
</reference>
<evidence type="ECO:0000313" key="3">
    <source>
        <dbReference type="Proteomes" id="UP000298324"/>
    </source>
</evidence>
<dbReference type="RefSeq" id="WP_190240013.1">
    <property type="nucleotide sequence ID" value="NZ_QFGA01000001.1"/>
</dbReference>
<evidence type="ECO:0000259" key="1">
    <source>
        <dbReference type="Pfam" id="PF12652"/>
    </source>
</evidence>
<feature type="domain" description="Protein CotJB" evidence="1">
    <location>
        <begin position="6"/>
        <end position="81"/>
    </location>
</feature>
<dbReference type="InterPro" id="IPR016571">
    <property type="entry name" value="Spore_coat_assembly_CotJB"/>
</dbReference>
<comment type="caution">
    <text evidence="2">The sequence shown here is derived from an EMBL/GenBank/DDBJ whole genome shotgun (WGS) entry which is preliminary data.</text>
</comment>
<proteinExistence type="predicted"/>